<dbReference type="InterPro" id="IPR050738">
    <property type="entry name" value="Sulfatase"/>
</dbReference>
<organism evidence="5 6">
    <name type="scientific">Stratiformator vulcanicus</name>
    <dbReference type="NCBI Taxonomy" id="2527980"/>
    <lineage>
        <taxon>Bacteria</taxon>
        <taxon>Pseudomonadati</taxon>
        <taxon>Planctomycetota</taxon>
        <taxon>Planctomycetia</taxon>
        <taxon>Planctomycetales</taxon>
        <taxon>Planctomycetaceae</taxon>
        <taxon>Stratiformator</taxon>
    </lineage>
</organism>
<dbReference type="PANTHER" id="PTHR42693">
    <property type="entry name" value="ARYLSULFATASE FAMILY MEMBER"/>
    <property type="match status" value="1"/>
</dbReference>
<protein>
    <submittedName>
        <fullName evidence="5">Choline-sulfatase</fullName>
        <ecNumber evidence="5">3.1.6.6</ecNumber>
    </submittedName>
</protein>
<dbReference type="SUPFAM" id="SSF53649">
    <property type="entry name" value="Alkaline phosphatase-like"/>
    <property type="match status" value="1"/>
</dbReference>
<keyword evidence="2 5" id="KW-0378">Hydrolase</keyword>
<dbReference type="InterPro" id="IPR017850">
    <property type="entry name" value="Alkaline_phosphatase_core_sf"/>
</dbReference>
<evidence type="ECO:0000313" key="5">
    <source>
        <dbReference type="EMBL" id="QDT36638.1"/>
    </source>
</evidence>
<evidence type="ECO:0000256" key="2">
    <source>
        <dbReference type="ARBA" id="ARBA00022801"/>
    </source>
</evidence>
<dbReference type="Proteomes" id="UP000317318">
    <property type="component" value="Chromosome"/>
</dbReference>
<dbReference type="PANTHER" id="PTHR42693:SF53">
    <property type="entry name" value="ENDO-4-O-SULFATASE"/>
    <property type="match status" value="1"/>
</dbReference>
<dbReference type="CDD" id="cd16027">
    <property type="entry name" value="SGSH"/>
    <property type="match status" value="1"/>
</dbReference>
<dbReference type="Pfam" id="PF00884">
    <property type="entry name" value="Sulfatase"/>
    <property type="match status" value="2"/>
</dbReference>
<name>A0A517QYH1_9PLAN</name>
<comment type="similarity">
    <text evidence="1">Belongs to the sulfatase family.</text>
</comment>
<dbReference type="RefSeq" id="WP_310821092.1">
    <property type="nucleotide sequence ID" value="NZ_CP036268.1"/>
</dbReference>
<dbReference type="Gene3D" id="3.40.720.10">
    <property type="entry name" value="Alkaline Phosphatase, subunit A"/>
    <property type="match status" value="1"/>
</dbReference>
<dbReference type="KEGG" id="svp:Pan189_09990"/>
<dbReference type="GO" id="GO:0004065">
    <property type="term" value="F:arylsulfatase activity"/>
    <property type="evidence" value="ECO:0007669"/>
    <property type="project" value="TreeGrafter"/>
</dbReference>
<evidence type="ECO:0000256" key="3">
    <source>
        <dbReference type="SAM" id="SignalP"/>
    </source>
</evidence>
<accession>A0A517QYH1</accession>
<gene>
    <name evidence="5" type="primary">betC_2</name>
    <name evidence="5" type="ORF">Pan189_09990</name>
</gene>
<feature type="signal peptide" evidence="3">
    <location>
        <begin position="1"/>
        <end position="22"/>
    </location>
</feature>
<dbReference type="EC" id="3.1.6.6" evidence="5"/>
<dbReference type="GO" id="GO:0047753">
    <property type="term" value="F:choline-sulfatase activity"/>
    <property type="evidence" value="ECO:0007669"/>
    <property type="project" value="UniProtKB-EC"/>
</dbReference>
<reference evidence="5 6" key="1">
    <citation type="submission" date="2019-02" db="EMBL/GenBank/DDBJ databases">
        <title>Deep-cultivation of Planctomycetes and their phenomic and genomic characterization uncovers novel biology.</title>
        <authorList>
            <person name="Wiegand S."/>
            <person name="Jogler M."/>
            <person name="Boedeker C."/>
            <person name="Pinto D."/>
            <person name="Vollmers J."/>
            <person name="Rivas-Marin E."/>
            <person name="Kohn T."/>
            <person name="Peeters S.H."/>
            <person name="Heuer A."/>
            <person name="Rast P."/>
            <person name="Oberbeckmann S."/>
            <person name="Bunk B."/>
            <person name="Jeske O."/>
            <person name="Meyerdierks A."/>
            <person name="Storesund J.E."/>
            <person name="Kallscheuer N."/>
            <person name="Luecker S."/>
            <person name="Lage O.M."/>
            <person name="Pohl T."/>
            <person name="Merkel B.J."/>
            <person name="Hornburger P."/>
            <person name="Mueller R.-W."/>
            <person name="Bruemmer F."/>
            <person name="Labrenz M."/>
            <person name="Spormann A.M."/>
            <person name="Op den Camp H."/>
            <person name="Overmann J."/>
            <person name="Amann R."/>
            <person name="Jetten M.S.M."/>
            <person name="Mascher T."/>
            <person name="Medema M.H."/>
            <person name="Devos D.P."/>
            <person name="Kaster A.-K."/>
            <person name="Ovreas L."/>
            <person name="Rohde M."/>
            <person name="Galperin M.Y."/>
            <person name="Jogler C."/>
        </authorList>
    </citation>
    <scope>NUCLEOTIDE SEQUENCE [LARGE SCALE GENOMIC DNA]</scope>
    <source>
        <strain evidence="5 6">Pan189</strain>
    </source>
</reference>
<dbReference type="AlphaFoldDB" id="A0A517QYH1"/>
<feature type="domain" description="Sulfatase N-terminal" evidence="4">
    <location>
        <begin position="146"/>
        <end position="294"/>
    </location>
</feature>
<proteinExistence type="inferred from homology"/>
<evidence type="ECO:0000313" key="6">
    <source>
        <dbReference type="Proteomes" id="UP000317318"/>
    </source>
</evidence>
<feature type="domain" description="Sulfatase N-terminal" evidence="4">
    <location>
        <begin position="28"/>
        <end position="134"/>
    </location>
</feature>
<keyword evidence="3" id="KW-0732">Signal</keyword>
<sequence precursor="true">MKVALTLIAIAAGWTFPLSVFAAAESRPNFLLIVADDLCWRDLGVTGNPDVKTPHIDRLATDGMSLSGMFTPAPTCSPCRHALYTGLYPVRSGAYPNHAKVDPATRSLFVYLRDSGYRVGLHNKSHVAPFESFPFEQVGEREDDFAAIREFIQRDATQPWLLVFASSSPHSPWSKGPQGRYDPEKLTVPSYLHDNPTTREALARYYAEINALDDQVGRLESLLKDTKTRDETVTLFLSEQGSAFPFGGKWTLSDNGIRVAAFLRWPGRVQPKSRTDALVQYVDVAPTFLEMAGIVPATIDTGCPDALGNVGFDGRSFLGLVTGATDRHREYVFAEHTAVGVAGYKEPYPQRCVRDGRFKLVRNLMPENEFFIRGIHQSSVYRSWLHDAESDEKLIARIDRLSVHPAVELFDLQNDPFETNNIAEDPRYEEHRRRLSGRLDAWMKQQGDEGIATELNAKSRQAGRKQWARDRRMHREANRHASIGFKYEEIE</sequence>
<evidence type="ECO:0000259" key="4">
    <source>
        <dbReference type="Pfam" id="PF00884"/>
    </source>
</evidence>
<dbReference type="InterPro" id="IPR000917">
    <property type="entry name" value="Sulfatase_N"/>
</dbReference>
<dbReference type="EMBL" id="CP036268">
    <property type="protein sequence ID" value="QDT36638.1"/>
    <property type="molecule type" value="Genomic_DNA"/>
</dbReference>
<evidence type="ECO:0000256" key="1">
    <source>
        <dbReference type="ARBA" id="ARBA00008779"/>
    </source>
</evidence>
<keyword evidence="6" id="KW-1185">Reference proteome</keyword>
<feature type="chain" id="PRO_5022170094" evidence="3">
    <location>
        <begin position="23"/>
        <end position="491"/>
    </location>
</feature>